<organism evidence="1 2">
    <name type="scientific">Molorchus minor</name>
    <dbReference type="NCBI Taxonomy" id="1323400"/>
    <lineage>
        <taxon>Eukaryota</taxon>
        <taxon>Metazoa</taxon>
        <taxon>Ecdysozoa</taxon>
        <taxon>Arthropoda</taxon>
        <taxon>Hexapoda</taxon>
        <taxon>Insecta</taxon>
        <taxon>Pterygota</taxon>
        <taxon>Neoptera</taxon>
        <taxon>Endopterygota</taxon>
        <taxon>Coleoptera</taxon>
        <taxon>Polyphaga</taxon>
        <taxon>Cucujiformia</taxon>
        <taxon>Chrysomeloidea</taxon>
        <taxon>Cerambycidae</taxon>
        <taxon>Lamiinae</taxon>
        <taxon>Monochamini</taxon>
        <taxon>Molorchus</taxon>
    </lineage>
</organism>
<name>A0ABQ9JL83_9CUCU</name>
<accession>A0ABQ9JL83</accession>
<sequence length="535" mass="62028">MTMSERKHSMQKRTVLKQAQSAIEIDQNKENIVIPRKINIQLFTDNDEGDKKNKRESLGILHESYLKDNDFLTVQESKPKTQHFDSDLSLFSQNRGNSVIFEHSHSNAIQKSLNYDKLYNNEFVINQLKTLLYNHNRQIIWNMIQTVNENFNAEVTRNITFKSELNYRHENVNQDDIAKLHFLHIQTELQTLKLKAVSKELCRKIDNKKKEALYFMHVETAIARRASSPERAKYIERLFEEQLADVGLDAVLVEMKKEINSRRRLKTVIQKIASIKHYISCIYETLHSTISTREQTVACVRKLGPFVEDLTWSTPLTENLCSKETRMFETFPLEYNRRCVFTDGQYNSSFSDPRIYYRDISNSIPTDIELDADSIYMLTSILDNPFSPPEMILLNILKCKIKLDALKSMKNYSMDVNYKKCKSNSLKELQQQESYVQYALDRLNALMYSTTSSKTLATADVIKNVTDIWVQMPLKDFISPKRTVGEKDYKYYEKLYDGPLTKHQSTPIVCPNIADPFSASLAAAASSNVPYSINA</sequence>
<evidence type="ECO:0000313" key="1">
    <source>
        <dbReference type="EMBL" id="KAJ8978970.1"/>
    </source>
</evidence>
<proteinExistence type="predicted"/>
<evidence type="ECO:0000313" key="2">
    <source>
        <dbReference type="Proteomes" id="UP001162164"/>
    </source>
</evidence>
<comment type="caution">
    <text evidence="1">The sequence shown here is derived from an EMBL/GenBank/DDBJ whole genome shotgun (WGS) entry which is preliminary data.</text>
</comment>
<keyword evidence="2" id="KW-1185">Reference proteome</keyword>
<gene>
    <name evidence="1" type="ORF">NQ317_001442</name>
</gene>
<dbReference type="EMBL" id="JAPWTJ010000386">
    <property type="protein sequence ID" value="KAJ8978970.1"/>
    <property type="molecule type" value="Genomic_DNA"/>
</dbReference>
<dbReference type="Proteomes" id="UP001162164">
    <property type="component" value="Unassembled WGS sequence"/>
</dbReference>
<protein>
    <submittedName>
        <fullName evidence="1">Uncharacterized protein</fullName>
    </submittedName>
</protein>
<reference evidence="1" key="1">
    <citation type="journal article" date="2023" name="Insect Mol. Biol.">
        <title>Genome sequencing provides insights into the evolution of gene families encoding plant cell wall-degrading enzymes in longhorned beetles.</title>
        <authorList>
            <person name="Shin N.R."/>
            <person name="Okamura Y."/>
            <person name="Kirsch R."/>
            <person name="Pauchet Y."/>
        </authorList>
    </citation>
    <scope>NUCLEOTIDE SEQUENCE</scope>
    <source>
        <strain evidence="1">MMC_N1</strain>
    </source>
</reference>